<evidence type="ECO:0000313" key="3">
    <source>
        <dbReference type="Proteomes" id="UP000325797"/>
    </source>
</evidence>
<accession>A0A5J6MXY5</accession>
<evidence type="ECO:0000259" key="1">
    <source>
        <dbReference type="Pfam" id="PF04069"/>
    </source>
</evidence>
<dbReference type="EMBL" id="CP042582">
    <property type="protein sequence ID" value="QEX21987.1"/>
    <property type="molecule type" value="Genomic_DNA"/>
</dbReference>
<dbReference type="Gene3D" id="3.40.190.10">
    <property type="entry name" value="Periplasmic binding protein-like II"/>
    <property type="match status" value="1"/>
</dbReference>
<evidence type="ECO:0000313" key="2">
    <source>
        <dbReference type="EMBL" id="QEX21987.1"/>
    </source>
</evidence>
<protein>
    <recommendedName>
        <fullName evidence="1">ABC-type glycine betaine transport system substrate-binding domain-containing protein</fullName>
    </recommendedName>
</protein>
<dbReference type="SUPFAM" id="SSF53850">
    <property type="entry name" value="Periplasmic binding protein-like II"/>
    <property type="match status" value="1"/>
</dbReference>
<dbReference type="GO" id="GO:0022857">
    <property type="term" value="F:transmembrane transporter activity"/>
    <property type="evidence" value="ECO:0007669"/>
    <property type="project" value="InterPro"/>
</dbReference>
<proteinExistence type="predicted"/>
<name>A0A5J6MXY5_9PROT</name>
<sequence>MGHSWKSISRRSVLGGVGAAAALTVLGPRVRAADKVKVGWTTDTEQSILGNITALILEKKLGIPVERVGNLGGTGIAHQAIIDGAIDIYPDYTGDALANVLKKDVITDPQKAWEAVRDGYASQYKITWLKPTPFNNTYALALKEAKAQELGITTITGLAPQAPKWKLGCSVEFAGRPIDGYPGMAKHYGFEFGTVKPMDVGLMYTAVDSGDVDVIVAFATDARIGKVGLRVLADDKLFFPSYNAAITVRDEVIKAHAGLAEAVEAVTGTLETPVQIKLNGRADIDGVPPETVAEEYLKQLKVI</sequence>
<dbReference type="KEGG" id="hadh:FRZ61_19160"/>
<dbReference type="AlphaFoldDB" id="A0A5J6MXY5"/>
<dbReference type="Proteomes" id="UP000325797">
    <property type="component" value="Chromosome"/>
</dbReference>
<gene>
    <name evidence="2" type="ORF">FRZ61_19160</name>
</gene>
<feature type="domain" description="ABC-type glycine betaine transport system substrate-binding" evidence="1">
    <location>
        <begin position="34"/>
        <end position="299"/>
    </location>
</feature>
<dbReference type="InterPro" id="IPR006311">
    <property type="entry name" value="TAT_signal"/>
</dbReference>
<dbReference type="InterPro" id="IPR007210">
    <property type="entry name" value="ABC_Gly_betaine_transp_sub-bd"/>
</dbReference>
<keyword evidence="3" id="KW-1185">Reference proteome</keyword>
<dbReference type="GO" id="GO:0043190">
    <property type="term" value="C:ATP-binding cassette (ABC) transporter complex"/>
    <property type="evidence" value="ECO:0007669"/>
    <property type="project" value="InterPro"/>
</dbReference>
<reference evidence="2 3" key="1">
    <citation type="submission" date="2019-08" db="EMBL/GenBank/DDBJ databases">
        <title>Hyperibacter terrae gen. nov., sp. nov. and Hyperibacter viscosus sp. nov., two new members in the family Rhodospirillaceae isolated from the rhizosphere of Hypericum perforatum.</title>
        <authorList>
            <person name="Noviana Z."/>
        </authorList>
    </citation>
    <scope>NUCLEOTIDE SEQUENCE [LARGE SCALE GENOMIC DNA]</scope>
    <source>
        <strain evidence="2 3">R5959</strain>
    </source>
</reference>
<dbReference type="Gene3D" id="3.40.190.120">
    <property type="entry name" value="Osmoprotection protein (prox), domain 2"/>
    <property type="match status" value="1"/>
</dbReference>
<dbReference type="RefSeq" id="WP_191909369.1">
    <property type="nucleotide sequence ID" value="NZ_CP042582.1"/>
</dbReference>
<organism evidence="2 3">
    <name type="scientific">Hypericibacter adhaerens</name>
    <dbReference type="NCBI Taxonomy" id="2602016"/>
    <lineage>
        <taxon>Bacteria</taxon>
        <taxon>Pseudomonadati</taxon>
        <taxon>Pseudomonadota</taxon>
        <taxon>Alphaproteobacteria</taxon>
        <taxon>Rhodospirillales</taxon>
        <taxon>Dongiaceae</taxon>
        <taxon>Hypericibacter</taxon>
    </lineage>
</organism>
<dbReference type="CDD" id="cd13528">
    <property type="entry name" value="PBP2_osmoprotectants"/>
    <property type="match status" value="1"/>
</dbReference>
<dbReference type="Pfam" id="PF04069">
    <property type="entry name" value="OpuAC"/>
    <property type="match status" value="1"/>
</dbReference>
<dbReference type="PROSITE" id="PS51318">
    <property type="entry name" value="TAT"/>
    <property type="match status" value="1"/>
</dbReference>